<proteinExistence type="predicted"/>
<reference evidence="3 4" key="1">
    <citation type="submission" date="2019-06" db="EMBL/GenBank/DDBJ databases">
        <title>Draft genome sequence of Miniimonas arenae KCTC 19750T isolated from sea sand.</title>
        <authorList>
            <person name="Park S.-J."/>
        </authorList>
    </citation>
    <scope>NUCLEOTIDE SEQUENCE [LARGE SCALE GENOMIC DNA]</scope>
    <source>
        <strain evidence="3 4">KCTC 19750</strain>
    </source>
</reference>
<sequence length="148" mass="16392">MRPAPRPRVLDHADGGTARRQRYRRRGGSHPARPGEIETVHILNLGVYGARKVHAQVNRERVKSGGGPVARCSVQRLMRAAGLRGTSREKTVRTTHPAQATHESMKGARETTGYGHLRFMLHQPLPVLGVHRRFSPLRAYGEGGRGRA</sequence>
<evidence type="ECO:0000256" key="1">
    <source>
        <dbReference type="SAM" id="MobiDB-lite"/>
    </source>
</evidence>
<accession>A0A5C5BC29</accession>
<dbReference type="OrthoDB" id="4281720at2"/>
<evidence type="ECO:0000259" key="2">
    <source>
        <dbReference type="Pfam" id="PF13276"/>
    </source>
</evidence>
<dbReference type="EMBL" id="VENP01000023">
    <property type="protein sequence ID" value="TNU74686.1"/>
    <property type="molecule type" value="Genomic_DNA"/>
</dbReference>
<feature type="region of interest" description="Disordered" evidence="1">
    <location>
        <begin position="1"/>
        <end position="36"/>
    </location>
</feature>
<dbReference type="InterPro" id="IPR025948">
    <property type="entry name" value="HTH-like_dom"/>
</dbReference>
<dbReference type="Pfam" id="PF13276">
    <property type="entry name" value="HTH_21"/>
    <property type="match status" value="1"/>
</dbReference>
<name>A0A5C5BC29_9MICO</name>
<feature type="compositionally biased region" description="Basic residues" evidence="1">
    <location>
        <begin position="19"/>
        <end position="28"/>
    </location>
</feature>
<organism evidence="3 4">
    <name type="scientific">Miniimonas arenae</name>
    <dbReference type="NCBI Taxonomy" id="676201"/>
    <lineage>
        <taxon>Bacteria</taxon>
        <taxon>Bacillati</taxon>
        <taxon>Actinomycetota</taxon>
        <taxon>Actinomycetes</taxon>
        <taxon>Micrococcales</taxon>
        <taxon>Beutenbergiaceae</taxon>
        <taxon>Miniimonas</taxon>
    </lineage>
</organism>
<evidence type="ECO:0000313" key="4">
    <source>
        <dbReference type="Proteomes" id="UP000313849"/>
    </source>
</evidence>
<keyword evidence="4" id="KW-1185">Reference proteome</keyword>
<dbReference type="AlphaFoldDB" id="A0A5C5BC29"/>
<gene>
    <name evidence="3" type="ORF">FH969_07585</name>
</gene>
<evidence type="ECO:0000313" key="3">
    <source>
        <dbReference type="EMBL" id="TNU74686.1"/>
    </source>
</evidence>
<protein>
    <submittedName>
        <fullName evidence="3">IS3 family transposase</fullName>
    </submittedName>
</protein>
<dbReference type="Proteomes" id="UP000313849">
    <property type="component" value="Unassembled WGS sequence"/>
</dbReference>
<feature type="domain" description="HTH-like" evidence="2">
    <location>
        <begin position="37"/>
        <end position="90"/>
    </location>
</feature>
<comment type="caution">
    <text evidence="3">The sequence shown here is derived from an EMBL/GenBank/DDBJ whole genome shotgun (WGS) entry which is preliminary data.</text>
</comment>